<evidence type="ECO:0000256" key="5">
    <source>
        <dbReference type="ARBA" id="ARBA00022989"/>
    </source>
</evidence>
<keyword evidence="9" id="KW-1185">Reference proteome</keyword>
<feature type="transmembrane region" description="Helical" evidence="7">
    <location>
        <begin position="373"/>
        <end position="393"/>
    </location>
</feature>
<dbReference type="Proteomes" id="UP000276568">
    <property type="component" value="Unassembled WGS sequence"/>
</dbReference>
<feature type="transmembrane region" description="Helical" evidence="7">
    <location>
        <begin position="56"/>
        <end position="81"/>
    </location>
</feature>
<sequence>MNIDILELAALGLVLVFYAIIWYLRKKKDWSFTKATFLAVGLGVIVGLAFKNKYTYYSAFGTIYTRLISAIVVPLLFFSIISSITNLTEKINLKKIGLKSVGFLLLNTLIASTFALLFSVFFHIGKGFQYQLATDYKAEEVPSFIDTITNLFPSNLASHYVNGEIVPIVLFAIFVALAYNALIKYGETDIKIFKQFVDATNKILGTVVSYLIDYTPYAVLALIGRAISSHTLSDLLPLLSVLVIVYVLCAIQIFLVEGSLLTAIGKLNPIAFFKGIFPAGLVAFTSQSSVGTIPVTTDSLKKLGVQEDIASFVASLGANLGMPGCAGIWPVVSAIFAINLLGIHYSVGQYIFLIVLTLVVAIGTVGVPGTATITATAVFIAAGLPVEVIVLLTPISSIADMARTATNVVGAATATVLVAKTENELDLVAYNQKNPEDKQDSESVDLEHANA</sequence>
<dbReference type="PRINTS" id="PR00173">
    <property type="entry name" value="EDTRNSPORT"/>
</dbReference>
<dbReference type="Pfam" id="PF00375">
    <property type="entry name" value="SDF"/>
    <property type="match status" value="1"/>
</dbReference>
<dbReference type="GO" id="GO:0005886">
    <property type="term" value="C:plasma membrane"/>
    <property type="evidence" value="ECO:0007669"/>
    <property type="project" value="UniProtKB-SubCell"/>
</dbReference>
<dbReference type="SUPFAM" id="SSF118215">
    <property type="entry name" value="Proton glutamate symport protein"/>
    <property type="match status" value="1"/>
</dbReference>
<comment type="subcellular location">
    <subcellularLocation>
        <location evidence="1">Cell membrane</location>
        <topology evidence="1">Multi-pass membrane protein</topology>
    </subcellularLocation>
</comment>
<dbReference type="GO" id="GO:0015293">
    <property type="term" value="F:symporter activity"/>
    <property type="evidence" value="ECO:0007669"/>
    <property type="project" value="UniProtKB-KW"/>
</dbReference>
<gene>
    <name evidence="8" type="ORF">EDX97_06205</name>
</gene>
<dbReference type="InterPro" id="IPR001991">
    <property type="entry name" value="Na-dicarboxylate_symporter"/>
</dbReference>
<dbReference type="PANTHER" id="PTHR42865:SF7">
    <property type="entry name" value="PROTON_GLUTAMATE-ASPARTATE SYMPORTER"/>
    <property type="match status" value="1"/>
</dbReference>
<keyword evidence="3" id="KW-1003">Cell membrane</keyword>
<accession>A0A3N0I1L9</accession>
<feature type="transmembrane region" description="Helical" evidence="7">
    <location>
        <begin position="235"/>
        <end position="255"/>
    </location>
</feature>
<feature type="transmembrane region" description="Helical" evidence="7">
    <location>
        <begin position="31"/>
        <end position="50"/>
    </location>
</feature>
<feature type="transmembrane region" description="Helical" evidence="7">
    <location>
        <begin position="309"/>
        <end position="338"/>
    </location>
</feature>
<evidence type="ECO:0000256" key="3">
    <source>
        <dbReference type="ARBA" id="ARBA00022475"/>
    </source>
</evidence>
<proteinExistence type="predicted"/>
<evidence type="ECO:0000256" key="2">
    <source>
        <dbReference type="ARBA" id="ARBA00022448"/>
    </source>
</evidence>
<dbReference type="AlphaFoldDB" id="A0A3N0I1L9"/>
<dbReference type="OrthoDB" id="7778689at2"/>
<dbReference type="EMBL" id="RJQC01000002">
    <property type="protein sequence ID" value="RNM30380.1"/>
    <property type="molecule type" value="Genomic_DNA"/>
</dbReference>
<keyword evidence="4 7" id="KW-0812">Transmembrane</keyword>
<feature type="transmembrane region" description="Helical" evidence="7">
    <location>
        <begin position="350"/>
        <end position="367"/>
    </location>
</feature>
<keyword evidence="5 7" id="KW-1133">Transmembrane helix</keyword>
<keyword evidence="2" id="KW-0813">Transport</keyword>
<dbReference type="GO" id="GO:0006835">
    <property type="term" value="P:dicarboxylic acid transport"/>
    <property type="evidence" value="ECO:0007669"/>
    <property type="project" value="TreeGrafter"/>
</dbReference>
<protein>
    <submittedName>
        <fullName evidence="8">Dicarboxylate/amino acid:cation symporter</fullName>
    </submittedName>
</protein>
<evidence type="ECO:0000313" key="8">
    <source>
        <dbReference type="EMBL" id="RNM30380.1"/>
    </source>
</evidence>
<evidence type="ECO:0000313" key="9">
    <source>
        <dbReference type="Proteomes" id="UP000276568"/>
    </source>
</evidence>
<reference evidence="8 9" key="1">
    <citation type="submission" date="2018-11" db="EMBL/GenBank/DDBJ databases">
        <title>Clostridium sp. nov., a member of the family Erysipelotrichaceae isolated from pig faeces.</title>
        <authorList>
            <person name="Chang Y.-H."/>
        </authorList>
    </citation>
    <scope>NUCLEOTIDE SEQUENCE [LARGE SCALE GENOMIC DNA]</scope>
    <source>
        <strain evidence="8 9">YH-panp20</strain>
    </source>
</reference>
<evidence type="ECO:0000256" key="1">
    <source>
        <dbReference type="ARBA" id="ARBA00004651"/>
    </source>
</evidence>
<feature type="transmembrane region" description="Helical" evidence="7">
    <location>
        <begin position="267"/>
        <end position="289"/>
    </location>
</feature>
<name>A0A3N0I1L9_9FIRM</name>
<feature type="transmembrane region" description="Helical" evidence="7">
    <location>
        <begin position="165"/>
        <end position="182"/>
    </location>
</feature>
<dbReference type="Gene3D" id="1.10.3860.10">
    <property type="entry name" value="Sodium:dicarboxylate symporter"/>
    <property type="match status" value="1"/>
</dbReference>
<organism evidence="8 9">
    <name type="scientific">Absicoccus porci</name>
    <dbReference type="NCBI Taxonomy" id="2486576"/>
    <lineage>
        <taxon>Bacteria</taxon>
        <taxon>Bacillati</taxon>
        <taxon>Bacillota</taxon>
        <taxon>Erysipelotrichia</taxon>
        <taxon>Erysipelotrichales</taxon>
        <taxon>Erysipelotrichaceae</taxon>
        <taxon>Absicoccus</taxon>
    </lineage>
</organism>
<keyword evidence="6 7" id="KW-0472">Membrane</keyword>
<dbReference type="InterPro" id="IPR036458">
    <property type="entry name" value="Na:dicarbo_symporter_sf"/>
</dbReference>
<feature type="transmembrane region" description="Helical" evidence="7">
    <location>
        <begin position="6"/>
        <end position="24"/>
    </location>
</feature>
<feature type="transmembrane region" description="Helical" evidence="7">
    <location>
        <begin position="101"/>
        <end position="124"/>
    </location>
</feature>
<evidence type="ECO:0000256" key="7">
    <source>
        <dbReference type="SAM" id="Phobius"/>
    </source>
</evidence>
<dbReference type="RefSeq" id="WP_128520294.1">
    <property type="nucleotide sequence ID" value="NZ_JALFCT010000059.1"/>
</dbReference>
<evidence type="ECO:0000256" key="6">
    <source>
        <dbReference type="ARBA" id="ARBA00023136"/>
    </source>
</evidence>
<feature type="transmembrane region" description="Helical" evidence="7">
    <location>
        <begin position="203"/>
        <end position="223"/>
    </location>
</feature>
<dbReference type="PANTHER" id="PTHR42865">
    <property type="entry name" value="PROTON/GLUTAMATE-ASPARTATE SYMPORTER"/>
    <property type="match status" value="1"/>
</dbReference>
<evidence type="ECO:0000256" key="4">
    <source>
        <dbReference type="ARBA" id="ARBA00022692"/>
    </source>
</evidence>
<comment type="caution">
    <text evidence="8">The sequence shown here is derived from an EMBL/GenBank/DDBJ whole genome shotgun (WGS) entry which is preliminary data.</text>
</comment>